<name>A0A6B8RHK9_9BACL</name>
<dbReference type="Proteomes" id="UP000426246">
    <property type="component" value="Chromosome"/>
</dbReference>
<dbReference type="Pfam" id="PF14343">
    <property type="entry name" value="PrcB_C"/>
    <property type="match status" value="1"/>
</dbReference>
<dbReference type="InterPro" id="IPR001119">
    <property type="entry name" value="SLH_dom"/>
</dbReference>
<feature type="region of interest" description="Disordered" evidence="1">
    <location>
        <begin position="314"/>
        <end position="345"/>
    </location>
</feature>
<evidence type="ECO:0000259" key="3">
    <source>
        <dbReference type="PROSITE" id="PS51272"/>
    </source>
</evidence>
<reference evidence="5" key="1">
    <citation type="submission" date="2018-11" db="EMBL/GenBank/DDBJ databases">
        <title>Complete genome sequence of Paenibacillus sp. ML311-T8.</title>
        <authorList>
            <person name="Nam Y.-D."/>
            <person name="Kang J."/>
            <person name="Chung W.-H."/>
            <person name="Park Y.S."/>
        </authorList>
    </citation>
    <scope>NUCLEOTIDE SEQUENCE [LARGE SCALE GENOMIC DNA]</scope>
    <source>
        <strain evidence="5">ML311-T8</strain>
    </source>
</reference>
<evidence type="ECO:0000313" key="5">
    <source>
        <dbReference type="Proteomes" id="UP000426246"/>
    </source>
</evidence>
<organism evidence="4 5">
    <name type="scientific">Paenibacillus psychroresistens</name>
    <dbReference type="NCBI Taxonomy" id="1778678"/>
    <lineage>
        <taxon>Bacteria</taxon>
        <taxon>Bacillati</taxon>
        <taxon>Bacillota</taxon>
        <taxon>Bacilli</taxon>
        <taxon>Bacillales</taxon>
        <taxon>Paenibacillaceae</taxon>
        <taxon>Paenibacillus</taxon>
    </lineage>
</organism>
<evidence type="ECO:0000256" key="2">
    <source>
        <dbReference type="SAM" id="SignalP"/>
    </source>
</evidence>
<sequence>MMKFKWSAVLTFLLVFTLMTGGSALAFSDINDTVGKEDIMALKDKGIISGISDTIFAPNGKLSYAQGITLITKGLNLNINAMSFFKEPKASDFFTKVSDKAWYAQSLMFAQLNGLTLPKDLDPNKLMTREEFTNYLIEGINTTGDYPMIMMYAVINDEKDVNTLYMNSIQQALITKIASADKDQNFYPKRAITRAEAAVMLAKAIEFVETNKNNVIPPAPVNEFPNAEVSYTATPVTSAVYQVDLTWKQAPSPGHSIKIERIEFQGKQALIFYSLQKPVEGSMSAQVLTDLKASTYVDSTYEVQLVRSEDAVVTGGFDPMDPTQSTGIINPETGTSQSSEGSAGQ</sequence>
<dbReference type="RefSeq" id="WP_155699865.1">
    <property type="nucleotide sequence ID" value="NZ_CP034235.1"/>
</dbReference>
<dbReference type="Pfam" id="PF00395">
    <property type="entry name" value="SLH"/>
    <property type="match status" value="2"/>
</dbReference>
<evidence type="ECO:0000313" key="4">
    <source>
        <dbReference type="EMBL" id="QGQ94856.1"/>
    </source>
</evidence>
<protein>
    <submittedName>
        <fullName evidence="4">S-layer homology domain-containing protein</fullName>
    </submittedName>
</protein>
<feature type="chain" id="PRO_5025519528" evidence="2">
    <location>
        <begin position="27"/>
        <end position="345"/>
    </location>
</feature>
<feature type="compositionally biased region" description="Polar residues" evidence="1">
    <location>
        <begin position="322"/>
        <end position="345"/>
    </location>
</feature>
<dbReference type="EMBL" id="CP034235">
    <property type="protein sequence ID" value="QGQ94856.1"/>
    <property type="molecule type" value="Genomic_DNA"/>
</dbReference>
<feature type="domain" description="SLH" evidence="3">
    <location>
        <begin position="152"/>
        <end position="215"/>
    </location>
</feature>
<feature type="signal peptide" evidence="2">
    <location>
        <begin position="1"/>
        <end position="26"/>
    </location>
</feature>
<dbReference type="AlphaFoldDB" id="A0A6B8RHK9"/>
<feature type="domain" description="SLH" evidence="3">
    <location>
        <begin position="22"/>
        <end position="85"/>
    </location>
</feature>
<gene>
    <name evidence="4" type="ORF">EHS13_08195</name>
</gene>
<dbReference type="InterPro" id="IPR025748">
    <property type="entry name" value="PrcB_C_dom"/>
</dbReference>
<keyword evidence="5" id="KW-1185">Reference proteome</keyword>
<dbReference type="KEGG" id="ppsc:EHS13_08195"/>
<proteinExistence type="predicted"/>
<keyword evidence="2" id="KW-0732">Signal</keyword>
<dbReference type="OrthoDB" id="1738667at2"/>
<dbReference type="PROSITE" id="PS51272">
    <property type="entry name" value="SLH"/>
    <property type="match status" value="2"/>
</dbReference>
<evidence type="ECO:0000256" key="1">
    <source>
        <dbReference type="SAM" id="MobiDB-lite"/>
    </source>
</evidence>
<accession>A0A6B8RHK9</accession>